<keyword evidence="3" id="KW-1185">Reference proteome</keyword>
<evidence type="ECO:0000313" key="3">
    <source>
        <dbReference type="Proteomes" id="UP000266292"/>
    </source>
</evidence>
<protein>
    <submittedName>
        <fullName evidence="2">Uncharacterized protein</fullName>
    </submittedName>
</protein>
<feature type="coiled-coil region" evidence="1">
    <location>
        <begin position="112"/>
        <end position="146"/>
    </location>
</feature>
<dbReference type="STRING" id="709015.GCA_000472485_02020"/>
<dbReference type="KEGG" id="pact:CA264_09995"/>
<dbReference type="Proteomes" id="UP000266292">
    <property type="component" value="Chromosome"/>
</dbReference>
<name>A0A1X9YS75_9BACT</name>
<proteinExistence type="predicted"/>
<evidence type="ECO:0000313" key="2">
    <source>
        <dbReference type="EMBL" id="ARS35746.1"/>
    </source>
</evidence>
<sequence>MSTVLLVAAWLLLLSGILPLGPSQGVLAASALRKDTPCLDADLPNSCNSAHLPGQLWAYRGLQPAISMAARETGLQCWRRERWQAMGACLKAVSPNSLIMIHFTDQLHVRLTEELQRIALESENHLQRAERSCRAVEASLEELKAYTKTHAFPDQQAEITFFKEVKPRFLKELFYFIELFYLEAFQPVGGRKKRRAYLQQALDRVSVFFDRHQLLYTYYRMNQSHLDHLFFLRGAGTALLWPDSTQELDPCFSTLHSHQLARLQASEALRDYLQGQLQQLDRLPEATPGAPRKGMRLAWTASKASLIELAYALRSRGRSISDKEK</sequence>
<organism evidence="2 3">
    <name type="scientific">Pontibacter actiniarum</name>
    <dbReference type="NCBI Taxonomy" id="323450"/>
    <lineage>
        <taxon>Bacteria</taxon>
        <taxon>Pseudomonadati</taxon>
        <taxon>Bacteroidota</taxon>
        <taxon>Cytophagia</taxon>
        <taxon>Cytophagales</taxon>
        <taxon>Hymenobacteraceae</taxon>
        <taxon>Pontibacter</taxon>
    </lineage>
</organism>
<dbReference type="OrthoDB" id="790983at2"/>
<accession>A0A1X9YS75</accession>
<keyword evidence="1" id="KW-0175">Coiled coil</keyword>
<gene>
    <name evidence="2" type="ORF">CA264_09995</name>
</gene>
<dbReference type="InterPro" id="IPR018534">
    <property type="entry name" value="Tet_reg_excision_RteC"/>
</dbReference>
<dbReference type="AlphaFoldDB" id="A0A1X9YS75"/>
<dbReference type="EMBL" id="CP021235">
    <property type="protein sequence ID" value="ARS35746.1"/>
    <property type="molecule type" value="Genomic_DNA"/>
</dbReference>
<evidence type="ECO:0000256" key="1">
    <source>
        <dbReference type="SAM" id="Coils"/>
    </source>
</evidence>
<dbReference type="Pfam" id="PF09357">
    <property type="entry name" value="RteC"/>
    <property type="match status" value="1"/>
</dbReference>
<reference evidence="3" key="1">
    <citation type="submission" date="2017-05" db="EMBL/GenBank/DDBJ databases">
        <authorList>
            <person name="Ray J."/>
            <person name="Price M."/>
            <person name="Deutschbauer A."/>
        </authorList>
    </citation>
    <scope>NUCLEOTIDE SEQUENCE [LARGE SCALE GENOMIC DNA]</scope>
    <source>
        <strain evidence="3">DSM 19842</strain>
    </source>
</reference>